<protein>
    <submittedName>
        <fullName evidence="5">Sulfotransferase</fullName>
    </submittedName>
</protein>
<evidence type="ECO:0000256" key="1">
    <source>
        <dbReference type="ARBA" id="ARBA00022679"/>
    </source>
</evidence>
<evidence type="ECO:0000313" key="5">
    <source>
        <dbReference type="EMBL" id="BDW86096.1"/>
    </source>
</evidence>
<dbReference type="EMBL" id="AP027266">
    <property type="protein sequence ID" value="BDW86096.1"/>
    <property type="molecule type" value="Genomic_DNA"/>
</dbReference>
<dbReference type="InterPro" id="IPR027417">
    <property type="entry name" value="P-loop_NTPase"/>
</dbReference>
<proteinExistence type="predicted"/>
<dbReference type="Gene3D" id="1.25.40.10">
    <property type="entry name" value="Tetratricopeptide repeat domain"/>
    <property type="match status" value="1"/>
</dbReference>
<evidence type="ECO:0000256" key="3">
    <source>
        <dbReference type="ARBA" id="ARBA00022803"/>
    </source>
</evidence>
<keyword evidence="6" id="KW-1185">Reference proteome</keyword>
<dbReference type="Proteomes" id="UP001337723">
    <property type="component" value="Chromosome"/>
</dbReference>
<dbReference type="Pfam" id="PF07719">
    <property type="entry name" value="TPR_2"/>
    <property type="match status" value="1"/>
</dbReference>
<sequence length="554" mass="60913">MNAAPITVAPQQIPAAYQQALRLQNAGQLQQAAQIYAAILRARPLAEPCFQLGHIAARTGRRAEAATWFRRALDLKPRQPEIWTALIDVLDGTEKAKAVAEAQRLGLIPSDKSATALRKALAELTSGDRRKADRLFRKALEAGGDPIPLHETWARALFDRKETEAALKVLAEGLAKAPADPRLLLTRASLLETSGRIDAAETDLLAVLDARPYNPHAWLALMRARKQPPGAPHVATLEQRLPEAAADPEATRYMSYALAKALEDQKRDAEVFAHLDRANAMTRRKFPWNFQEDHDFLRDAIAAWTPRARGHSGAAPIFVTGLPRSGTTLVETILAAHPDIAAGGEAGVMTPILHPAVQGWFAKGTEYDASAIGQAYVAGMAEKLGAEAQGRRTTDKSISTYATMGYALDTLPDARFVILERDRRDVGLSIYKNLFRDGTHRYSNDLGDIARQIRLFDAAVTAWRKRIPQAIHVVDYEALTADPEPHVRALLDFCDLSFDPACLTPERTERQVHTLSSVQVRQPINRGSVGAWKRFEGPLQPLIAALDATRYDFG</sequence>
<evidence type="ECO:0000256" key="4">
    <source>
        <dbReference type="PROSITE-ProRule" id="PRU00339"/>
    </source>
</evidence>
<dbReference type="SUPFAM" id="SSF48452">
    <property type="entry name" value="TPR-like"/>
    <property type="match status" value="1"/>
</dbReference>
<evidence type="ECO:0000313" key="6">
    <source>
        <dbReference type="Proteomes" id="UP001337723"/>
    </source>
</evidence>
<name>A0AA48HU24_9RHOB</name>
<dbReference type="PROSITE" id="PS50005">
    <property type="entry name" value="TPR"/>
    <property type="match status" value="1"/>
</dbReference>
<evidence type="ECO:0000256" key="2">
    <source>
        <dbReference type="ARBA" id="ARBA00022737"/>
    </source>
</evidence>
<dbReference type="PANTHER" id="PTHR12788:SF10">
    <property type="entry name" value="PROTEIN-TYROSINE SULFOTRANSFERASE"/>
    <property type="match status" value="1"/>
</dbReference>
<dbReference type="GO" id="GO:0008476">
    <property type="term" value="F:protein-tyrosine sulfotransferase activity"/>
    <property type="evidence" value="ECO:0007669"/>
    <property type="project" value="InterPro"/>
</dbReference>
<dbReference type="InterPro" id="IPR019734">
    <property type="entry name" value="TPR_rpt"/>
</dbReference>
<dbReference type="AlphaFoldDB" id="A0AA48HU24"/>
<dbReference type="KEGG" id="rmai:MACH21_22730"/>
<gene>
    <name evidence="5" type="ORF">MACH21_22730</name>
</gene>
<dbReference type="InterPro" id="IPR026634">
    <property type="entry name" value="TPST-like"/>
</dbReference>
<dbReference type="InterPro" id="IPR011990">
    <property type="entry name" value="TPR-like_helical_dom_sf"/>
</dbReference>
<dbReference type="InterPro" id="IPR013105">
    <property type="entry name" value="TPR_2"/>
</dbReference>
<dbReference type="SMART" id="SM00028">
    <property type="entry name" value="TPR"/>
    <property type="match status" value="4"/>
</dbReference>
<dbReference type="Gene3D" id="3.40.50.300">
    <property type="entry name" value="P-loop containing nucleotide triphosphate hydrolases"/>
    <property type="match status" value="1"/>
</dbReference>
<dbReference type="Pfam" id="PF13432">
    <property type="entry name" value="TPR_16"/>
    <property type="match status" value="1"/>
</dbReference>
<reference evidence="5 6" key="1">
    <citation type="submission" date="2023-01" db="EMBL/GenBank/DDBJ databases">
        <title>Complete genome sequence of Roseicyclus marinus strain Dej080120_10.</title>
        <authorList>
            <person name="Ueki S."/>
            <person name="Maruyama F."/>
        </authorList>
    </citation>
    <scope>NUCLEOTIDE SEQUENCE [LARGE SCALE GENOMIC DNA]</scope>
    <source>
        <strain evidence="5 6">Dej080120_10</strain>
    </source>
</reference>
<accession>A0AA48HU24</accession>
<keyword evidence="1" id="KW-0808">Transferase</keyword>
<dbReference type="SUPFAM" id="SSF52540">
    <property type="entry name" value="P-loop containing nucleoside triphosphate hydrolases"/>
    <property type="match status" value="1"/>
</dbReference>
<dbReference type="PANTHER" id="PTHR12788">
    <property type="entry name" value="PROTEIN-TYROSINE SULFOTRANSFERASE 2"/>
    <property type="match status" value="1"/>
</dbReference>
<feature type="repeat" description="TPR" evidence="4">
    <location>
        <begin position="46"/>
        <end position="79"/>
    </location>
</feature>
<organism evidence="5 6">
    <name type="scientific">Roseicyclus marinus</name>
    <dbReference type="NCBI Taxonomy" id="2161673"/>
    <lineage>
        <taxon>Bacteria</taxon>
        <taxon>Pseudomonadati</taxon>
        <taxon>Pseudomonadota</taxon>
        <taxon>Alphaproteobacteria</taxon>
        <taxon>Rhodobacterales</taxon>
        <taxon>Roseobacteraceae</taxon>
        <taxon>Roseicyclus</taxon>
    </lineage>
</organism>
<dbReference type="RefSeq" id="WP_338271990.1">
    <property type="nucleotide sequence ID" value="NZ_AP027266.1"/>
</dbReference>
<keyword evidence="3 4" id="KW-0802">TPR repeat</keyword>
<keyword evidence="2" id="KW-0677">Repeat</keyword>
<dbReference type="Pfam" id="PF13469">
    <property type="entry name" value="Sulfotransfer_3"/>
    <property type="match status" value="1"/>
</dbReference>